<dbReference type="SUPFAM" id="SSF55031">
    <property type="entry name" value="Bacterial exopeptidase dimerisation domain"/>
    <property type="match status" value="1"/>
</dbReference>
<dbReference type="Gene3D" id="3.30.70.360">
    <property type="match status" value="1"/>
</dbReference>
<evidence type="ECO:0000256" key="8">
    <source>
        <dbReference type="ARBA" id="ARBA00022723"/>
    </source>
</evidence>
<evidence type="ECO:0000259" key="15">
    <source>
        <dbReference type="Pfam" id="PF07687"/>
    </source>
</evidence>
<keyword evidence="13" id="KW-0170">Cobalt</keyword>
<dbReference type="HOGENOM" id="CLU_021802_2_2_9"/>
<evidence type="ECO:0000256" key="4">
    <source>
        <dbReference type="ARBA" id="ARBA00006247"/>
    </source>
</evidence>
<dbReference type="InterPro" id="IPR001261">
    <property type="entry name" value="ArgE/DapE_CS"/>
</dbReference>
<proteinExistence type="inferred from homology"/>
<comment type="pathway">
    <text evidence="3">Amino-acid biosynthesis; L-lysine biosynthesis via DAP pathway; LL-2,6-diaminopimelate from (S)-tetrahydrodipicolinate (succinylase route): step 3/3.</text>
</comment>
<dbReference type="EMBL" id="CP000817">
    <property type="protein sequence ID" value="ACA39404.1"/>
    <property type="molecule type" value="Genomic_DNA"/>
</dbReference>
<evidence type="ECO:0000256" key="11">
    <source>
        <dbReference type="ARBA" id="ARBA00022915"/>
    </source>
</evidence>
<evidence type="ECO:0000256" key="5">
    <source>
        <dbReference type="ARBA" id="ARBA00011921"/>
    </source>
</evidence>
<accession>B1HSD3</accession>
<dbReference type="KEGG" id="lsp:Bsph_1810"/>
<evidence type="ECO:0000256" key="10">
    <source>
        <dbReference type="ARBA" id="ARBA00022833"/>
    </source>
</evidence>
<evidence type="ECO:0000256" key="3">
    <source>
        <dbReference type="ARBA" id="ARBA00005130"/>
    </source>
</evidence>
<dbReference type="InterPro" id="IPR011650">
    <property type="entry name" value="Peptidase_M20_dimer"/>
</dbReference>
<dbReference type="EC" id="3.5.1.18" evidence="5"/>
<dbReference type="InterPro" id="IPR002933">
    <property type="entry name" value="Peptidase_M20"/>
</dbReference>
<evidence type="ECO:0000256" key="1">
    <source>
        <dbReference type="ARBA" id="ARBA00001941"/>
    </source>
</evidence>
<evidence type="ECO:0000256" key="12">
    <source>
        <dbReference type="ARBA" id="ARBA00023154"/>
    </source>
</evidence>
<evidence type="ECO:0000256" key="13">
    <source>
        <dbReference type="ARBA" id="ARBA00023285"/>
    </source>
</evidence>
<evidence type="ECO:0000256" key="2">
    <source>
        <dbReference type="ARBA" id="ARBA00001947"/>
    </source>
</evidence>
<dbReference type="GO" id="GO:0046872">
    <property type="term" value="F:metal ion binding"/>
    <property type="evidence" value="ECO:0007669"/>
    <property type="project" value="UniProtKB-KW"/>
</dbReference>
<dbReference type="SUPFAM" id="SSF53187">
    <property type="entry name" value="Zn-dependent exopeptidases"/>
    <property type="match status" value="1"/>
</dbReference>
<evidence type="ECO:0000256" key="9">
    <source>
        <dbReference type="ARBA" id="ARBA00022801"/>
    </source>
</evidence>
<dbReference type="UniPathway" id="UPA00034">
    <property type="reaction ID" value="UER00021"/>
</dbReference>
<dbReference type="GO" id="GO:0009089">
    <property type="term" value="P:lysine biosynthetic process via diaminopimelate"/>
    <property type="evidence" value="ECO:0007669"/>
    <property type="project" value="UniProtKB-UniPathway"/>
</dbReference>
<dbReference type="NCBIfam" id="NF006365">
    <property type="entry name" value="PRK08588.1"/>
    <property type="match status" value="1"/>
</dbReference>
<comment type="cofactor">
    <cofactor evidence="2">
        <name>Zn(2+)</name>
        <dbReference type="ChEBI" id="CHEBI:29105"/>
    </cofactor>
</comment>
<dbReference type="PROSITE" id="PS00758">
    <property type="entry name" value="ARGE_DAPE_CPG2_1"/>
    <property type="match status" value="1"/>
</dbReference>
<feature type="domain" description="Peptidase M20 dimerisation" evidence="15">
    <location>
        <begin position="190"/>
        <end position="295"/>
    </location>
</feature>
<dbReference type="InterPro" id="IPR010182">
    <property type="entry name" value="ArgE/DapE"/>
</dbReference>
<keyword evidence="10" id="KW-0862">Zinc</keyword>
<dbReference type="AlphaFoldDB" id="B1HSD3"/>
<dbReference type="NCBIfam" id="TIGR01910">
    <property type="entry name" value="DapE-ArgE"/>
    <property type="match status" value="1"/>
</dbReference>
<organism evidence="16 17">
    <name type="scientific">Lysinibacillus sphaericus (strain C3-41)</name>
    <dbReference type="NCBI Taxonomy" id="444177"/>
    <lineage>
        <taxon>Bacteria</taxon>
        <taxon>Bacillati</taxon>
        <taxon>Bacillota</taxon>
        <taxon>Bacilli</taxon>
        <taxon>Bacillales</taxon>
        <taxon>Bacillaceae</taxon>
        <taxon>Lysinibacillus</taxon>
    </lineage>
</organism>
<dbReference type="GO" id="GO:0019877">
    <property type="term" value="P:diaminopimelate biosynthetic process"/>
    <property type="evidence" value="ECO:0007669"/>
    <property type="project" value="UniProtKB-KW"/>
</dbReference>
<comment type="catalytic activity">
    <reaction evidence="14">
        <text>N-succinyl-(2S,6S)-2,6-diaminopimelate + H2O = (2S,6S)-2,6-diaminopimelate + succinate</text>
        <dbReference type="Rhea" id="RHEA:22608"/>
        <dbReference type="ChEBI" id="CHEBI:15377"/>
        <dbReference type="ChEBI" id="CHEBI:30031"/>
        <dbReference type="ChEBI" id="CHEBI:57609"/>
        <dbReference type="ChEBI" id="CHEBI:58087"/>
        <dbReference type="EC" id="3.5.1.18"/>
    </reaction>
</comment>
<dbReference type="PANTHER" id="PTHR43808:SF8">
    <property type="entry name" value="PEPTIDASE M20 DIMERISATION DOMAIN-CONTAINING PROTEIN"/>
    <property type="match status" value="1"/>
</dbReference>
<protein>
    <recommendedName>
        <fullName evidence="6">Probable succinyl-diaminopimelate desuccinylase</fullName>
        <ecNumber evidence="5">3.5.1.18</ecNumber>
    </recommendedName>
</protein>
<name>B1HSD3_LYSSC</name>
<evidence type="ECO:0000313" key="17">
    <source>
        <dbReference type="Proteomes" id="UP000002164"/>
    </source>
</evidence>
<keyword evidence="11" id="KW-0220">Diaminopimelate biosynthesis</keyword>
<dbReference type="EnsemblBacteria" id="ACA39404">
    <property type="protein sequence ID" value="ACA39404"/>
    <property type="gene ID" value="Bsph_1810"/>
</dbReference>
<dbReference type="InterPro" id="IPR036264">
    <property type="entry name" value="Bact_exopeptidase_dim_dom"/>
</dbReference>
<reference evidence="16 17" key="1">
    <citation type="journal article" date="2008" name="J. Bacteriol.">
        <title>Complete genome sequence of the mosquitocidal bacterium Bacillus sphaericus C3-41 and comparison with those of closely related Bacillus species.</title>
        <authorList>
            <person name="Hu X."/>
            <person name="Fan W."/>
            <person name="Han B."/>
            <person name="Liu H."/>
            <person name="Zheng D."/>
            <person name="Li Q."/>
            <person name="Dong W."/>
            <person name="Yan J."/>
            <person name="Gao M."/>
            <person name="Berry C."/>
            <person name="Yuan Z."/>
        </authorList>
    </citation>
    <scope>NUCLEOTIDE SEQUENCE [LARGE SCALE GENOMIC DNA]</scope>
    <source>
        <strain evidence="16 17">C3-41</strain>
    </source>
</reference>
<keyword evidence="9 16" id="KW-0378">Hydrolase</keyword>
<keyword evidence="7" id="KW-0028">Amino-acid biosynthesis</keyword>
<comment type="similarity">
    <text evidence="4">Belongs to the peptidase M20A family.</text>
</comment>
<dbReference type="CDD" id="cd08659">
    <property type="entry name" value="M20_ArgE_DapE-like"/>
    <property type="match status" value="1"/>
</dbReference>
<dbReference type="InterPro" id="IPR050072">
    <property type="entry name" value="Peptidase_M20A"/>
</dbReference>
<keyword evidence="8" id="KW-0479">Metal-binding</keyword>
<keyword evidence="12" id="KW-0457">Lysine biosynthesis</keyword>
<dbReference type="PANTHER" id="PTHR43808">
    <property type="entry name" value="ACETYLORNITHINE DEACETYLASE"/>
    <property type="match status" value="1"/>
</dbReference>
<dbReference type="Pfam" id="PF07687">
    <property type="entry name" value="M20_dimer"/>
    <property type="match status" value="1"/>
</dbReference>
<evidence type="ECO:0000256" key="7">
    <source>
        <dbReference type="ARBA" id="ARBA00022605"/>
    </source>
</evidence>
<comment type="cofactor">
    <cofactor evidence="1">
        <name>Co(2+)</name>
        <dbReference type="ChEBI" id="CHEBI:48828"/>
    </cofactor>
</comment>
<dbReference type="Pfam" id="PF01546">
    <property type="entry name" value="Peptidase_M20"/>
    <property type="match status" value="1"/>
</dbReference>
<dbReference type="RefSeq" id="WP_012293502.1">
    <property type="nucleotide sequence ID" value="NC_010382.1"/>
</dbReference>
<dbReference type="Gene3D" id="3.40.630.10">
    <property type="entry name" value="Zn peptidases"/>
    <property type="match status" value="2"/>
</dbReference>
<evidence type="ECO:0000313" key="16">
    <source>
        <dbReference type="EMBL" id="ACA39404.1"/>
    </source>
</evidence>
<evidence type="ECO:0000256" key="14">
    <source>
        <dbReference type="ARBA" id="ARBA00051301"/>
    </source>
</evidence>
<dbReference type="GO" id="GO:0009014">
    <property type="term" value="F:succinyl-diaminopimelate desuccinylase activity"/>
    <property type="evidence" value="ECO:0007669"/>
    <property type="project" value="UniProtKB-EC"/>
</dbReference>
<gene>
    <name evidence="16" type="ordered locus">Bsph_1810</name>
</gene>
<dbReference type="Proteomes" id="UP000002164">
    <property type="component" value="Chromosome"/>
</dbReference>
<evidence type="ECO:0000256" key="6">
    <source>
        <dbReference type="ARBA" id="ARBA00016853"/>
    </source>
</evidence>
<sequence>MEGLKIINEEVVDMEIVNKERVVNLLRCLVQINTVNPPGNEKELASLLDVFVKDFGLETKIIESLENRSTIVIYLRGKNKNAKKLYFSGHLDTVPIGEDEWDYDPFEARVENGLIYGRGTCDMKGGVAALIEAMLILKESGTVLEHDIIFLGTAGEEVDCLGARTLMDNGVIENPGAIVIAEPTSLEVFIGHKGVLWLEISTFGKTAHGSMPKQGINAISNMLKILEELNNLAFPLKDELLGSTTMSVNRIDGGVATNVIPDKCTVAVDIRTVTAETNELVIKSIEEVIRKLKSNDPSFVASISVLQNLRPLLNDSKDKFIQYAQKLNKDLNSKEIENIGVNYYTDASIFGKSLDCPIIIYGAGDEKLAHQPNENIEIESLIKSINYYVNLAKNFQDIY</sequence>